<keyword evidence="8" id="KW-1185">Reference proteome</keyword>
<dbReference type="GO" id="GO:0016702">
    <property type="term" value="F:oxidoreductase activity, acting on single donors with incorporation of molecular oxygen, incorporation of two atoms of oxygen"/>
    <property type="evidence" value="ECO:0007669"/>
    <property type="project" value="UniProtKB-ARBA"/>
</dbReference>
<dbReference type="PIRSF" id="PIRSF006157">
    <property type="entry name" value="Doxgns_DODA"/>
    <property type="match status" value="1"/>
</dbReference>
<comment type="similarity">
    <text evidence="2">Belongs to the DODA-type extradiol aromatic ring-opening dioxygenase family.</text>
</comment>
<reference evidence="7 8" key="1">
    <citation type="journal article" date="2020" name="Microb. Genom.">
        <title>Genetic diversity of clinical and environmental Mucorales isolates obtained from an investigation of mucormycosis cases among solid organ transplant recipients.</title>
        <authorList>
            <person name="Nguyen M.H."/>
            <person name="Kaul D."/>
            <person name="Muto C."/>
            <person name="Cheng S.J."/>
            <person name="Richter R.A."/>
            <person name="Bruno V.M."/>
            <person name="Liu G."/>
            <person name="Beyhan S."/>
            <person name="Sundermann A.J."/>
            <person name="Mounaud S."/>
            <person name="Pasculle A.W."/>
            <person name="Nierman W.C."/>
            <person name="Driscoll E."/>
            <person name="Cumbie R."/>
            <person name="Clancy C.J."/>
            <person name="Dupont C.L."/>
        </authorList>
    </citation>
    <scope>NUCLEOTIDE SEQUENCE [LARGE SCALE GENOMIC DNA]</scope>
    <source>
        <strain evidence="7 8">GL24</strain>
    </source>
</reference>
<dbReference type="PANTHER" id="PTHR30096:SF0">
    <property type="entry name" value="4,5-DOPA DIOXYGENASE EXTRADIOL-LIKE PROTEIN"/>
    <property type="match status" value="1"/>
</dbReference>
<organism evidence="7 8">
    <name type="scientific">Rhizopus delemar</name>
    <dbReference type="NCBI Taxonomy" id="936053"/>
    <lineage>
        <taxon>Eukaryota</taxon>
        <taxon>Fungi</taxon>
        <taxon>Fungi incertae sedis</taxon>
        <taxon>Mucoromycota</taxon>
        <taxon>Mucoromycotina</taxon>
        <taxon>Mucoromycetes</taxon>
        <taxon>Mucorales</taxon>
        <taxon>Mucorineae</taxon>
        <taxon>Rhizopodaceae</taxon>
        <taxon>Rhizopus</taxon>
    </lineage>
</organism>
<keyword evidence="4" id="KW-0862">Zinc</keyword>
<proteinExistence type="inferred from homology"/>
<dbReference type="GO" id="GO:0008198">
    <property type="term" value="F:ferrous iron binding"/>
    <property type="evidence" value="ECO:0007669"/>
    <property type="project" value="InterPro"/>
</dbReference>
<dbReference type="InterPro" id="IPR014436">
    <property type="entry name" value="Extradiol_dOase_DODA"/>
</dbReference>
<keyword evidence="3" id="KW-0479">Metal-binding</keyword>
<protein>
    <recommendedName>
        <fullName evidence="6">Extradiol ring-cleavage dioxygenase class III enzyme subunit B domain-containing protein</fullName>
    </recommendedName>
</protein>
<sequence>MSTATKAPVFFISHGGPTLLENEEKPGRFYDWFGSLIQKRLAPKAIVIITAHWQPQEEETILVDASEKPKLIYDFFNFPERFYQQTWDQSGSPALAHRVVGLLEKAGIRASERQYGNDHGVWVPLKRAMTSCSTIPIVAVSTFLDDHLAPHVKVGEALESLRDENIVIIGSGSAVHNLEGWRTFGEKPSPDYVFEFDKLMETFATKYTGKERVEKALGLDQHAHYRDCHPTAEHLVPFFVSLGAAGQDRGVKLVEDYYARLSWSCYGFGLPEDIQIN</sequence>
<dbReference type="PROSITE" id="PS00430">
    <property type="entry name" value="TONB_DEPENDENT_REC_1"/>
    <property type="match status" value="1"/>
</dbReference>
<dbReference type="InterPro" id="IPR004183">
    <property type="entry name" value="Xdiol_dOase_suB"/>
</dbReference>
<name>A0A9P6YXX3_9FUNG</name>
<dbReference type="Gene3D" id="3.40.830.10">
    <property type="entry name" value="LigB-like"/>
    <property type="match status" value="1"/>
</dbReference>
<feature type="domain" description="Extradiol ring-cleavage dioxygenase class III enzyme subunit B" evidence="6">
    <location>
        <begin position="9"/>
        <end position="258"/>
    </location>
</feature>
<dbReference type="CDD" id="cd07363">
    <property type="entry name" value="45_DOPA_Dioxygenase"/>
    <property type="match status" value="1"/>
</dbReference>
<evidence type="ECO:0000256" key="2">
    <source>
        <dbReference type="ARBA" id="ARBA00007581"/>
    </source>
</evidence>
<accession>A0A9P6YXX3</accession>
<evidence type="ECO:0000256" key="3">
    <source>
        <dbReference type="ARBA" id="ARBA00022723"/>
    </source>
</evidence>
<comment type="caution">
    <text evidence="7">The sequence shown here is derived from an EMBL/GenBank/DDBJ whole genome shotgun (WGS) entry which is preliminary data.</text>
</comment>
<gene>
    <name evidence="7" type="ORF">G6F50_009241</name>
</gene>
<evidence type="ECO:0000313" key="8">
    <source>
        <dbReference type="Proteomes" id="UP000740926"/>
    </source>
</evidence>
<evidence type="ECO:0000313" key="7">
    <source>
        <dbReference type="EMBL" id="KAG1566336.1"/>
    </source>
</evidence>
<dbReference type="Proteomes" id="UP000740926">
    <property type="component" value="Unassembled WGS sequence"/>
</dbReference>
<evidence type="ECO:0000256" key="5">
    <source>
        <dbReference type="ARBA" id="ARBA00023002"/>
    </source>
</evidence>
<dbReference type="PANTHER" id="PTHR30096">
    <property type="entry name" value="4,5-DOPA DIOXYGENASE EXTRADIOL-LIKE PROTEIN"/>
    <property type="match status" value="1"/>
</dbReference>
<dbReference type="InterPro" id="IPR010916">
    <property type="entry name" value="TonB_box_CS"/>
</dbReference>
<evidence type="ECO:0000259" key="6">
    <source>
        <dbReference type="Pfam" id="PF02900"/>
    </source>
</evidence>
<evidence type="ECO:0000256" key="1">
    <source>
        <dbReference type="ARBA" id="ARBA00001947"/>
    </source>
</evidence>
<dbReference type="EMBL" id="JAANIU010001775">
    <property type="protein sequence ID" value="KAG1566336.1"/>
    <property type="molecule type" value="Genomic_DNA"/>
</dbReference>
<dbReference type="SUPFAM" id="SSF53213">
    <property type="entry name" value="LigB-like"/>
    <property type="match status" value="1"/>
</dbReference>
<evidence type="ECO:0000256" key="4">
    <source>
        <dbReference type="ARBA" id="ARBA00022833"/>
    </source>
</evidence>
<dbReference type="GO" id="GO:0008270">
    <property type="term" value="F:zinc ion binding"/>
    <property type="evidence" value="ECO:0007669"/>
    <property type="project" value="InterPro"/>
</dbReference>
<comment type="cofactor">
    <cofactor evidence="1">
        <name>Zn(2+)</name>
        <dbReference type="ChEBI" id="CHEBI:29105"/>
    </cofactor>
</comment>
<dbReference type="AlphaFoldDB" id="A0A9P6YXX3"/>
<keyword evidence="5" id="KW-0560">Oxidoreductase</keyword>
<dbReference type="Pfam" id="PF02900">
    <property type="entry name" value="LigB"/>
    <property type="match status" value="1"/>
</dbReference>